<evidence type="ECO:0000256" key="5">
    <source>
        <dbReference type="ARBA" id="ARBA00023242"/>
    </source>
</evidence>
<evidence type="ECO:0000256" key="1">
    <source>
        <dbReference type="ARBA" id="ARBA00022723"/>
    </source>
</evidence>
<dbReference type="Proteomes" id="UP000293360">
    <property type="component" value="Unassembled WGS sequence"/>
</dbReference>
<dbReference type="GO" id="GO:0000981">
    <property type="term" value="F:DNA-binding transcription factor activity, RNA polymerase II-specific"/>
    <property type="evidence" value="ECO:0007669"/>
    <property type="project" value="TreeGrafter"/>
</dbReference>
<accession>A0A4Q4TGL2</accession>
<dbReference type="PROSITE" id="PS00028">
    <property type="entry name" value="ZINC_FINGER_C2H2_1"/>
    <property type="match status" value="2"/>
</dbReference>
<evidence type="ECO:0000256" key="4">
    <source>
        <dbReference type="ARBA" id="ARBA00022833"/>
    </source>
</evidence>
<dbReference type="STRING" id="155417.A0A4Q4TGL2"/>
<gene>
    <name evidence="10" type="ORF">DL764_003428</name>
</gene>
<keyword evidence="1" id="KW-0479">Metal-binding</keyword>
<dbReference type="GO" id="GO:0008270">
    <property type="term" value="F:zinc ion binding"/>
    <property type="evidence" value="ECO:0007669"/>
    <property type="project" value="UniProtKB-KW"/>
</dbReference>
<protein>
    <recommendedName>
        <fullName evidence="9">C2H2-type domain-containing protein</fullName>
    </recommendedName>
</protein>
<evidence type="ECO:0000256" key="6">
    <source>
        <dbReference type="PROSITE-ProRule" id="PRU00042"/>
    </source>
</evidence>
<keyword evidence="5" id="KW-0539">Nucleus</keyword>
<keyword evidence="11" id="KW-1185">Reference proteome</keyword>
<dbReference type="PANTHER" id="PTHR14003:SF23">
    <property type="entry name" value="ZINC FINGER PROTEIN 143"/>
    <property type="match status" value="1"/>
</dbReference>
<feature type="compositionally biased region" description="Polar residues" evidence="7">
    <location>
        <begin position="510"/>
        <end position="536"/>
    </location>
</feature>
<feature type="compositionally biased region" description="Basic and acidic residues" evidence="7">
    <location>
        <begin position="274"/>
        <end position="283"/>
    </location>
</feature>
<feature type="region of interest" description="Disordered" evidence="7">
    <location>
        <begin position="274"/>
        <end position="355"/>
    </location>
</feature>
<dbReference type="InterPro" id="IPR036236">
    <property type="entry name" value="Znf_C2H2_sf"/>
</dbReference>
<reference evidence="10 11" key="1">
    <citation type="submission" date="2018-06" db="EMBL/GenBank/DDBJ databases">
        <title>Complete Genomes of Monosporascus.</title>
        <authorList>
            <person name="Robinson A.J."/>
            <person name="Natvig D.O."/>
        </authorList>
    </citation>
    <scope>NUCLEOTIDE SEQUENCE [LARGE SCALE GENOMIC DNA]</scope>
    <source>
        <strain evidence="10 11">CBS 110550</strain>
    </source>
</reference>
<dbReference type="GO" id="GO:0005667">
    <property type="term" value="C:transcription regulator complex"/>
    <property type="evidence" value="ECO:0007669"/>
    <property type="project" value="TreeGrafter"/>
</dbReference>
<dbReference type="EMBL" id="QJNU01000145">
    <property type="protein sequence ID" value="RYP06011.1"/>
    <property type="molecule type" value="Genomic_DNA"/>
</dbReference>
<organism evidence="10 11">
    <name type="scientific">Monosporascus ibericus</name>
    <dbReference type="NCBI Taxonomy" id="155417"/>
    <lineage>
        <taxon>Eukaryota</taxon>
        <taxon>Fungi</taxon>
        <taxon>Dikarya</taxon>
        <taxon>Ascomycota</taxon>
        <taxon>Pezizomycotina</taxon>
        <taxon>Sordariomycetes</taxon>
        <taxon>Xylariomycetidae</taxon>
        <taxon>Xylariales</taxon>
        <taxon>Xylariales incertae sedis</taxon>
        <taxon>Monosporascus</taxon>
    </lineage>
</organism>
<evidence type="ECO:0000313" key="10">
    <source>
        <dbReference type="EMBL" id="RYP06011.1"/>
    </source>
</evidence>
<evidence type="ECO:0000256" key="8">
    <source>
        <dbReference type="SAM" id="Phobius"/>
    </source>
</evidence>
<feature type="domain" description="C2H2-type" evidence="9">
    <location>
        <begin position="596"/>
        <end position="626"/>
    </location>
</feature>
<feature type="transmembrane region" description="Helical" evidence="8">
    <location>
        <begin position="23"/>
        <end position="46"/>
    </location>
</feature>
<feature type="region of interest" description="Disordered" evidence="7">
    <location>
        <begin position="377"/>
        <end position="566"/>
    </location>
</feature>
<feature type="region of interest" description="Disordered" evidence="7">
    <location>
        <begin position="57"/>
        <end position="174"/>
    </location>
</feature>
<name>A0A4Q4TGL2_9PEZI</name>
<dbReference type="PROSITE" id="PS50157">
    <property type="entry name" value="ZINC_FINGER_C2H2_2"/>
    <property type="match status" value="2"/>
</dbReference>
<dbReference type="SMART" id="SM00355">
    <property type="entry name" value="ZnF_C2H2"/>
    <property type="match status" value="3"/>
</dbReference>
<dbReference type="GO" id="GO:0000785">
    <property type="term" value="C:chromatin"/>
    <property type="evidence" value="ECO:0007669"/>
    <property type="project" value="TreeGrafter"/>
</dbReference>
<keyword evidence="8" id="KW-1133">Transmembrane helix</keyword>
<feature type="domain" description="C2H2-type" evidence="9">
    <location>
        <begin position="570"/>
        <end position="597"/>
    </location>
</feature>
<keyword evidence="2" id="KW-0677">Repeat</keyword>
<evidence type="ECO:0000256" key="2">
    <source>
        <dbReference type="ARBA" id="ARBA00022737"/>
    </source>
</evidence>
<evidence type="ECO:0000313" key="11">
    <source>
        <dbReference type="Proteomes" id="UP000293360"/>
    </source>
</evidence>
<feature type="compositionally biased region" description="Polar residues" evidence="7">
    <location>
        <begin position="331"/>
        <end position="355"/>
    </location>
</feature>
<keyword evidence="4" id="KW-0862">Zinc</keyword>
<proteinExistence type="predicted"/>
<dbReference type="GO" id="GO:0000978">
    <property type="term" value="F:RNA polymerase II cis-regulatory region sequence-specific DNA binding"/>
    <property type="evidence" value="ECO:0007669"/>
    <property type="project" value="TreeGrafter"/>
</dbReference>
<dbReference type="OrthoDB" id="6365676at2759"/>
<dbReference type="AlphaFoldDB" id="A0A4Q4TGL2"/>
<dbReference type="PANTHER" id="PTHR14003">
    <property type="entry name" value="TRANSCRIPTIONAL REPRESSOR PROTEIN YY"/>
    <property type="match status" value="1"/>
</dbReference>
<evidence type="ECO:0000259" key="9">
    <source>
        <dbReference type="PROSITE" id="PS50157"/>
    </source>
</evidence>
<comment type="caution">
    <text evidence="10">The sequence shown here is derived from an EMBL/GenBank/DDBJ whole genome shotgun (WGS) entry which is preliminary data.</text>
</comment>
<keyword evidence="8" id="KW-0472">Membrane</keyword>
<sequence length="672" mass="73192">MTSSLNPEVARVARSSPISSGGIAGAVIGSLFGGGLLLIVLGFLYFRYRTKSREFQAEEGLPTVKPSESHRRTSLYGQAFPPADPPPQQSQDQPSIKDEWDGQYVPAPGGPATSQAYPTYVPRDDLMRGHDTTSAQSPSPLYYTRDLELSSRAPGLPRTEQPPSAQPLDHDSAAPIAANSSYYDTRISMDSDPALPPVPPTEQMNELYQAQLKKSREKQGSTGSSIRRLIDYAFKRKRSTHGSITTYQTAGTTTPQQFFPTPPVDGSIVVKQEPDADASRGVELRSFPPGGEFTAEPESYAESPRTTSPSGVDKSREGRGQITQKYMERTAQPNTQSLSIRTDSGLRQTTETGSELPSVAFGADVVSSPADLCGLPPVGTALAQPPSRVQERLQSPDIPEPMDIDTTDAPGPSGLRSSHSPVPPPETFVSPMKIMNPSTATEKAAYTEYQIENSASPPPMPAAPEFIANHARPDAPDIDAPYQYDDEVDVDQYLDIPSPDEPRRSGDSFEFSTTPGQSSTDPSSGRTPDTRLTGSLSPYPGAQSFLPVKTEPGFSASPEGSRPSPQSGVLICEECGRTFDQIHKLNHHKRYHDRKHNCPYGGCDKKFGTKTHLDRHINDKHLKTKAFHCTEPSCPYFKGGKAFPRKDNWRRHMIKKHQATPTQLEALDEATG</sequence>
<dbReference type="Gene3D" id="3.30.160.60">
    <property type="entry name" value="Classic Zinc Finger"/>
    <property type="match status" value="1"/>
</dbReference>
<dbReference type="SUPFAM" id="SSF57667">
    <property type="entry name" value="beta-beta-alpha zinc fingers"/>
    <property type="match status" value="1"/>
</dbReference>
<evidence type="ECO:0000256" key="7">
    <source>
        <dbReference type="SAM" id="MobiDB-lite"/>
    </source>
</evidence>
<keyword evidence="3 6" id="KW-0863">Zinc-finger</keyword>
<keyword evidence="8" id="KW-0812">Transmembrane</keyword>
<evidence type="ECO:0000256" key="3">
    <source>
        <dbReference type="ARBA" id="ARBA00022771"/>
    </source>
</evidence>
<dbReference type="InterPro" id="IPR013087">
    <property type="entry name" value="Znf_C2H2_type"/>
</dbReference>
<feature type="compositionally biased region" description="Basic and acidic residues" evidence="7">
    <location>
        <begin position="122"/>
        <end position="131"/>
    </location>
</feature>